<dbReference type="InterPro" id="IPR036396">
    <property type="entry name" value="Cyt_P450_sf"/>
</dbReference>
<proteinExistence type="inferred from homology"/>
<keyword evidence="5" id="KW-0503">Monooxygenase</keyword>
<keyword evidence="4 5" id="KW-0408">Iron</keyword>
<gene>
    <name evidence="6" type="ORF">PG993_014083</name>
</gene>
<dbReference type="InterPro" id="IPR017972">
    <property type="entry name" value="Cyt_P450_CS"/>
</dbReference>
<keyword evidence="5" id="KW-0560">Oxidoreductase</keyword>
<accession>A0ABR1RS92</accession>
<keyword evidence="7" id="KW-1185">Reference proteome</keyword>
<dbReference type="EMBL" id="JAQQWK010000013">
    <property type="protein sequence ID" value="KAK8017757.1"/>
    <property type="molecule type" value="Genomic_DNA"/>
</dbReference>
<dbReference type="PANTHER" id="PTHR24305">
    <property type="entry name" value="CYTOCHROME P450"/>
    <property type="match status" value="1"/>
</dbReference>
<evidence type="ECO:0000256" key="1">
    <source>
        <dbReference type="ARBA" id="ARBA00001971"/>
    </source>
</evidence>
<evidence type="ECO:0000256" key="3">
    <source>
        <dbReference type="ARBA" id="ARBA00022723"/>
    </source>
</evidence>
<protein>
    <submittedName>
        <fullName evidence="6">Cytochrome p450 family protein</fullName>
    </submittedName>
</protein>
<comment type="caution">
    <text evidence="6">The sequence shown here is derived from an EMBL/GenBank/DDBJ whole genome shotgun (WGS) entry which is preliminary data.</text>
</comment>
<keyword evidence="2 5" id="KW-0349">Heme</keyword>
<feature type="non-terminal residue" evidence="6">
    <location>
        <position position="1"/>
    </location>
</feature>
<dbReference type="PRINTS" id="PR00463">
    <property type="entry name" value="EP450I"/>
</dbReference>
<organism evidence="6 7">
    <name type="scientific">Apiospora rasikravindrae</name>
    <dbReference type="NCBI Taxonomy" id="990691"/>
    <lineage>
        <taxon>Eukaryota</taxon>
        <taxon>Fungi</taxon>
        <taxon>Dikarya</taxon>
        <taxon>Ascomycota</taxon>
        <taxon>Pezizomycotina</taxon>
        <taxon>Sordariomycetes</taxon>
        <taxon>Xylariomycetidae</taxon>
        <taxon>Amphisphaeriales</taxon>
        <taxon>Apiosporaceae</taxon>
        <taxon>Apiospora</taxon>
    </lineage>
</organism>
<evidence type="ECO:0000256" key="2">
    <source>
        <dbReference type="ARBA" id="ARBA00022617"/>
    </source>
</evidence>
<reference evidence="6 7" key="1">
    <citation type="submission" date="2023-01" db="EMBL/GenBank/DDBJ databases">
        <title>Analysis of 21 Apiospora genomes using comparative genomics revels a genus with tremendous synthesis potential of carbohydrate active enzymes and secondary metabolites.</title>
        <authorList>
            <person name="Sorensen T."/>
        </authorList>
    </citation>
    <scope>NUCLEOTIDE SEQUENCE [LARGE SCALE GENOMIC DNA]</scope>
    <source>
        <strain evidence="6 7">CBS 33761</strain>
    </source>
</reference>
<dbReference type="Gene3D" id="1.10.630.10">
    <property type="entry name" value="Cytochrome P450"/>
    <property type="match status" value="1"/>
</dbReference>
<evidence type="ECO:0000313" key="7">
    <source>
        <dbReference type="Proteomes" id="UP001444661"/>
    </source>
</evidence>
<evidence type="ECO:0000256" key="4">
    <source>
        <dbReference type="ARBA" id="ARBA00023004"/>
    </source>
</evidence>
<dbReference type="PANTHER" id="PTHR24305:SF226">
    <property type="entry name" value="CYTOCHROME P450 MONOOXYGENASE"/>
    <property type="match status" value="1"/>
</dbReference>
<evidence type="ECO:0000256" key="5">
    <source>
        <dbReference type="RuleBase" id="RU000461"/>
    </source>
</evidence>
<sequence>CNGAFLFLLYSGNDGRCRLGHIRESHFIFLSAHEGNKNVDLVGQFVSLFSYRLLLHPLKRYPGPLLAKLTDAYAGFYAGTMSIHLQNAPGPFEVWPCPTPWPQQAHLQLYTSRVYGVFNVVDKTLHRFKRRLIGKALSDHSMKIFEPTMLEQIRTFLQALRITSSSTSSIAPASVGPIPLNMTPLVKRLTFDIVGLLAFGNNLKTQTEPTHRPLVDAQTAGNHRSNMFLQFPFLYKIKIFPLLELFARDQVVAYYNSIEKMIAARVAEPKHVRHDLYSLIVDEMNPNGEYLKGSEIWAEGAFFLPAGADTISGCLCAALFYLSRYPRVYTRLAQEICSSFASGETIRGGPEMAACKYLRATIDETLRISPPAPGTLWRELSDPVEKQGPPPGDYFPNPYEFIPERWLDEGYGFHAVEKATVYDAFVPFSAGSRGCAGKAMAYAQCSLVLASILWYFDFETAPGEQGRLGGGSPEMGSGRERENEFQTYDTASSAHDGPMLVFSPRADLM</sequence>
<dbReference type="PRINTS" id="PR00385">
    <property type="entry name" value="P450"/>
</dbReference>
<comment type="similarity">
    <text evidence="5">Belongs to the cytochrome P450 family.</text>
</comment>
<dbReference type="Pfam" id="PF00067">
    <property type="entry name" value="p450"/>
    <property type="match status" value="2"/>
</dbReference>
<dbReference type="InterPro" id="IPR050121">
    <property type="entry name" value="Cytochrome_P450_monoxygenase"/>
</dbReference>
<dbReference type="PROSITE" id="PS00086">
    <property type="entry name" value="CYTOCHROME_P450"/>
    <property type="match status" value="1"/>
</dbReference>
<dbReference type="InterPro" id="IPR001128">
    <property type="entry name" value="Cyt_P450"/>
</dbReference>
<keyword evidence="3 5" id="KW-0479">Metal-binding</keyword>
<dbReference type="InterPro" id="IPR002401">
    <property type="entry name" value="Cyt_P450_E_grp-I"/>
</dbReference>
<dbReference type="Proteomes" id="UP001444661">
    <property type="component" value="Unassembled WGS sequence"/>
</dbReference>
<dbReference type="SUPFAM" id="SSF48264">
    <property type="entry name" value="Cytochrome P450"/>
    <property type="match status" value="1"/>
</dbReference>
<comment type="cofactor">
    <cofactor evidence="1">
        <name>heme</name>
        <dbReference type="ChEBI" id="CHEBI:30413"/>
    </cofactor>
</comment>
<evidence type="ECO:0000313" key="6">
    <source>
        <dbReference type="EMBL" id="KAK8017757.1"/>
    </source>
</evidence>
<name>A0ABR1RS92_9PEZI</name>